<proteinExistence type="predicted"/>
<gene>
    <name evidence="2" type="ORF">PZH42_29240</name>
</gene>
<dbReference type="AlphaFoldDB" id="A0AAW6MCF6"/>
<name>A0AAW6MCF6_9BACE</name>
<evidence type="ECO:0000259" key="1">
    <source>
        <dbReference type="Pfam" id="PF19266"/>
    </source>
</evidence>
<reference evidence="2" key="1">
    <citation type="submission" date="2023-03" db="EMBL/GenBank/DDBJ databases">
        <title>DFI Biobank Strains.</title>
        <authorList>
            <person name="Mostad J."/>
            <person name="Paddock L."/>
            <person name="Medina S."/>
            <person name="Waligurski E."/>
            <person name="Barat B."/>
            <person name="Smith R."/>
            <person name="Burgo V."/>
            <person name="Metcalfe C."/>
            <person name="Woodson C."/>
            <person name="Sundararajan A."/>
            <person name="Ramaswamy R."/>
            <person name="Lin H."/>
            <person name="Pamer E.G."/>
        </authorList>
    </citation>
    <scope>NUCLEOTIDE SEQUENCE</scope>
    <source>
        <strain evidence="2">DFI.9.5</strain>
    </source>
</reference>
<dbReference type="Pfam" id="PF19266">
    <property type="entry name" value="CIS_tube"/>
    <property type="match status" value="1"/>
</dbReference>
<feature type="non-terminal residue" evidence="2">
    <location>
        <position position="1"/>
    </location>
</feature>
<evidence type="ECO:0000313" key="3">
    <source>
        <dbReference type="Proteomes" id="UP001221924"/>
    </source>
</evidence>
<dbReference type="EMBL" id="JARFID010000682">
    <property type="protein sequence ID" value="MDE8698083.1"/>
    <property type="molecule type" value="Genomic_DNA"/>
</dbReference>
<sequence>CLLDMTNALDDDREKKPVHDVVNDLEQRLYCYNSEVHRPSFVKVQYGDFLFFGQLKALETEYTLFELDGIPLRAELKVTLTGYCSQKEENKRFPKRSPDVS</sequence>
<dbReference type="Proteomes" id="UP001221924">
    <property type="component" value="Unassembled WGS sequence"/>
</dbReference>
<organism evidence="2 3">
    <name type="scientific">Bacteroides cellulosilyticus</name>
    <dbReference type="NCBI Taxonomy" id="246787"/>
    <lineage>
        <taxon>Bacteria</taxon>
        <taxon>Pseudomonadati</taxon>
        <taxon>Bacteroidota</taxon>
        <taxon>Bacteroidia</taxon>
        <taxon>Bacteroidales</taxon>
        <taxon>Bacteroidaceae</taxon>
        <taxon>Bacteroides</taxon>
    </lineage>
</organism>
<feature type="domain" description="Contractile injection system tube protein N-terminal" evidence="1">
    <location>
        <begin position="2"/>
        <end position="90"/>
    </location>
</feature>
<comment type="caution">
    <text evidence="2">The sequence shown here is derived from an EMBL/GenBank/DDBJ whole genome shotgun (WGS) entry which is preliminary data.</text>
</comment>
<protein>
    <recommendedName>
        <fullName evidence="1">Contractile injection system tube protein N-terminal domain-containing protein</fullName>
    </recommendedName>
</protein>
<accession>A0AAW6MCF6</accession>
<dbReference type="InterPro" id="IPR045361">
    <property type="entry name" value="CIS_tube_prot_N"/>
</dbReference>
<feature type="non-terminal residue" evidence="2">
    <location>
        <position position="101"/>
    </location>
</feature>
<evidence type="ECO:0000313" key="2">
    <source>
        <dbReference type="EMBL" id="MDE8698083.1"/>
    </source>
</evidence>